<evidence type="ECO:0000313" key="1">
    <source>
        <dbReference type="EMBL" id="OMO99241.1"/>
    </source>
</evidence>
<dbReference type="AlphaFoldDB" id="A0A1R3JWT5"/>
<proteinExistence type="predicted"/>
<protein>
    <submittedName>
        <fullName evidence="1">Uncharacterized protein</fullName>
    </submittedName>
</protein>
<keyword evidence="2" id="KW-1185">Reference proteome</keyword>
<organism evidence="1 2">
    <name type="scientific">Corchorus capsularis</name>
    <name type="common">Jute</name>
    <dbReference type="NCBI Taxonomy" id="210143"/>
    <lineage>
        <taxon>Eukaryota</taxon>
        <taxon>Viridiplantae</taxon>
        <taxon>Streptophyta</taxon>
        <taxon>Embryophyta</taxon>
        <taxon>Tracheophyta</taxon>
        <taxon>Spermatophyta</taxon>
        <taxon>Magnoliopsida</taxon>
        <taxon>eudicotyledons</taxon>
        <taxon>Gunneridae</taxon>
        <taxon>Pentapetalae</taxon>
        <taxon>rosids</taxon>
        <taxon>malvids</taxon>
        <taxon>Malvales</taxon>
        <taxon>Malvaceae</taxon>
        <taxon>Grewioideae</taxon>
        <taxon>Apeibeae</taxon>
        <taxon>Corchorus</taxon>
    </lineage>
</organism>
<gene>
    <name evidence="1" type="ORF">CCACVL1_03875</name>
</gene>
<reference evidence="1 2" key="1">
    <citation type="submission" date="2013-09" db="EMBL/GenBank/DDBJ databases">
        <title>Corchorus capsularis genome sequencing.</title>
        <authorList>
            <person name="Alam M."/>
            <person name="Haque M.S."/>
            <person name="Islam M.S."/>
            <person name="Emdad E.M."/>
            <person name="Islam M.M."/>
            <person name="Ahmed B."/>
            <person name="Halim A."/>
            <person name="Hossen Q.M.M."/>
            <person name="Hossain M.Z."/>
            <person name="Ahmed R."/>
            <person name="Khan M.M."/>
            <person name="Islam R."/>
            <person name="Rashid M.M."/>
            <person name="Khan S.A."/>
            <person name="Rahman M.S."/>
            <person name="Alam M."/>
        </authorList>
    </citation>
    <scope>NUCLEOTIDE SEQUENCE [LARGE SCALE GENOMIC DNA]</scope>
    <source>
        <strain evidence="2">cv. CVL-1</strain>
        <tissue evidence="1">Whole seedling</tissue>
    </source>
</reference>
<dbReference type="Proteomes" id="UP000188268">
    <property type="component" value="Unassembled WGS sequence"/>
</dbReference>
<accession>A0A1R3JWT5</accession>
<evidence type="ECO:0000313" key="2">
    <source>
        <dbReference type="Proteomes" id="UP000188268"/>
    </source>
</evidence>
<comment type="caution">
    <text evidence="1">The sequence shown here is derived from an EMBL/GenBank/DDBJ whole genome shotgun (WGS) entry which is preliminary data.</text>
</comment>
<dbReference type="EMBL" id="AWWV01006902">
    <property type="protein sequence ID" value="OMO99241.1"/>
    <property type="molecule type" value="Genomic_DNA"/>
</dbReference>
<name>A0A1R3JWT5_COCAP</name>
<dbReference type="Gramene" id="OMO99241">
    <property type="protein sequence ID" value="OMO99241"/>
    <property type="gene ID" value="CCACVL1_03875"/>
</dbReference>
<sequence length="30" mass="3518">MARKRLKVNSLDDDEEVEVRGEKYGGFTKF</sequence>